<dbReference type="AlphaFoldDB" id="A0A7R8VI41"/>
<keyword evidence="1" id="KW-0539">Nucleus</keyword>
<comment type="similarity">
    <text evidence="1">Belongs to the eukaryotic RPC3/POLR3C RNA polymerase subunit family.</text>
</comment>
<gene>
    <name evidence="2" type="ORF">TDIB3V08_LOCUS5306</name>
</gene>
<keyword evidence="1" id="KW-0240">DNA-directed RNA polymerase</keyword>
<name>A0A7R8VI41_TIMDO</name>
<organism evidence="2">
    <name type="scientific">Timema douglasi</name>
    <name type="common">Walking stick</name>
    <dbReference type="NCBI Taxonomy" id="61478"/>
    <lineage>
        <taxon>Eukaryota</taxon>
        <taxon>Metazoa</taxon>
        <taxon>Ecdysozoa</taxon>
        <taxon>Arthropoda</taxon>
        <taxon>Hexapoda</taxon>
        <taxon>Insecta</taxon>
        <taxon>Pterygota</taxon>
        <taxon>Neoptera</taxon>
        <taxon>Polyneoptera</taxon>
        <taxon>Phasmatodea</taxon>
        <taxon>Timematodea</taxon>
        <taxon>Timematoidea</taxon>
        <taxon>Timematidae</taxon>
        <taxon>Timema</taxon>
    </lineage>
</organism>
<sequence length="148" mass="17276">MEQSREGDKHMNMDKGGQKEEITREIQLRGKGGTSFLGSPLESLDVEWVARMVLEVCYKALFNALTRRDHEHKENRRLIEKHQRIESITQSMREQGADQEQLTEIEEMLTPPETTLLGKIQTMIKRLSEAELQLDETVFVLQLYLNYL</sequence>
<keyword evidence="1" id="KW-0804">Transcription</keyword>
<dbReference type="Gene3D" id="6.10.140.1450">
    <property type="match status" value="1"/>
</dbReference>
<dbReference type="EMBL" id="OA566520">
    <property type="protein sequence ID" value="CAD7199033.1"/>
    <property type="molecule type" value="Genomic_DNA"/>
</dbReference>
<comment type="function">
    <text evidence="1">DNA-dependent RNA polymerase catalyzes the transcription of DNA into RNA using the four ribonucleoside triphosphates as substrates. Specific core component of RNA polymerase III which synthesizes small RNAs, such as 5S rRNA and tRNAs.</text>
</comment>
<comment type="subcellular location">
    <subcellularLocation>
        <location evidence="1">Nucleus</location>
    </subcellularLocation>
</comment>
<dbReference type="GO" id="GO:0003697">
    <property type="term" value="F:single-stranded DNA binding"/>
    <property type="evidence" value="ECO:0007669"/>
    <property type="project" value="UniProtKB-UniRule"/>
</dbReference>
<dbReference type="PANTHER" id="PTHR12949">
    <property type="entry name" value="RNA POLYMERASE III DNA DIRECTED -RELATED"/>
    <property type="match status" value="1"/>
</dbReference>
<comment type="subunit">
    <text evidence="1">Component of the RNA polymerase III (Pol III) complex consisting of 17 subunits.</text>
</comment>
<reference evidence="2" key="1">
    <citation type="submission" date="2020-11" db="EMBL/GenBank/DDBJ databases">
        <authorList>
            <person name="Tran Van P."/>
        </authorList>
    </citation>
    <scope>NUCLEOTIDE SEQUENCE</scope>
</reference>
<proteinExistence type="inferred from homology"/>
<dbReference type="Pfam" id="PF20912">
    <property type="entry name" value="RPC3_helical"/>
    <property type="match status" value="1"/>
</dbReference>
<evidence type="ECO:0000313" key="2">
    <source>
        <dbReference type="EMBL" id="CAD7199033.1"/>
    </source>
</evidence>
<evidence type="ECO:0000256" key="1">
    <source>
        <dbReference type="RuleBase" id="RU367076"/>
    </source>
</evidence>
<accession>A0A7R8VI41</accession>
<dbReference type="PANTHER" id="PTHR12949:SF0">
    <property type="entry name" value="DNA-DIRECTED RNA POLYMERASE III SUBUNIT RPC3"/>
    <property type="match status" value="1"/>
</dbReference>
<protein>
    <recommendedName>
        <fullName evidence="1">DNA-directed RNA polymerase III subunit RPC3</fullName>
        <shortName evidence="1">RNA polymerase III subunit C3</shortName>
    </recommendedName>
</protein>
<dbReference type="GO" id="GO:0005666">
    <property type="term" value="C:RNA polymerase III complex"/>
    <property type="evidence" value="ECO:0007669"/>
    <property type="project" value="UniProtKB-UniRule"/>
</dbReference>
<dbReference type="InterPro" id="IPR039748">
    <property type="entry name" value="RPC3"/>
</dbReference>